<dbReference type="Proteomes" id="UP000642553">
    <property type="component" value="Chromosome"/>
</dbReference>
<dbReference type="InterPro" id="IPR002575">
    <property type="entry name" value="Aminoglycoside_PTrfase"/>
</dbReference>
<gene>
    <name evidence="2" type="ORF">DMI76_09905</name>
</gene>
<evidence type="ECO:0000259" key="1">
    <source>
        <dbReference type="Pfam" id="PF01636"/>
    </source>
</evidence>
<protein>
    <recommendedName>
        <fullName evidence="1">Aminoglycoside phosphotransferase domain-containing protein</fullName>
    </recommendedName>
</protein>
<dbReference type="EMBL" id="CP029701">
    <property type="protein sequence ID" value="QHV63661.1"/>
    <property type="molecule type" value="Genomic_DNA"/>
</dbReference>
<dbReference type="RefSeq" id="WP_102721795.1">
    <property type="nucleotide sequence ID" value="NZ_CP029701.1"/>
</dbReference>
<reference evidence="2" key="1">
    <citation type="submission" date="2018-05" db="EMBL/GenBank/DDBJ databases">
        <title>Complete genome sequnece of Akkermansia muciniphila EB-AMDK-40.</title>
        <authorList>
            <person name="Nam Y.-D."/>
            <person name="Chung W.-H."/>
            <person name="Park Y.S."/>
            <person name="Kang J."/>
        </authorList>
    </citation>
    <scope>NUCLEOTIDE SEQUENCE</scope>
    <source>
        <strain evidence="2">EB-AMDK-40</strain>
    </source>
</reference>
<dbReference type="Gene3D" id="3.30.200.20">
    <property type="entry name" value="Phosphorylase Kinase, domain 1"/>
    <property type="match status" value="1"/>
</dbReference>
<dbReference type="Gene3D" id="3.90.1200.10">
    <property type="match status" value="1"/>
</dbReference>
<name>A0AAE6TBF2_9BACT</name>
<feature type="domain" description="Aminoglycoside phosphotransferase" evidence="1">
    <location>
        <begin position="56"/>
        <end position="244"/>
    </location>
</feature>
<sequence length="312" mass="35168">MKELSSLVQRSFHVVPREEDFHTLAFGASGRTIVRIRLGSRTCIGIRWGNDRADNDSFIPADRHLHAHGVNVPEIYDYEPLGPGCGAALVEDLGDASLLAFRGESWPSLRLRYIRAMEQLHLLHSCPFPEEFPLQPAFDEALYRWEQSYFAEHLLGAHLGLETDSFLNHPALEELAQFLASLPECPVHRDSQSQNVHIHAGKAWLIDFQGMRGGRPEYDLASLVYDGYARLEPEQAKELIREWEKISGQPLDDRIFRACALQRLMQMLGAYANIGHNQGKTWYLAQIPAGLEHLRKLLPGSTLAEPLAAMLA</sequence>
<dbReference type="SUPFAM" id="SSF56112">
    <property type="entry name" value="Protein kinase-like (PK-like)"/>
    <property type="match status" value="1"/>
</dbReference>
<evidence type="ECO:0000313" key="2">
    <source>
        <dbReference type="EMBL" id="QHV63661.1"/>
    </source>
</evidence>
<dbReference type="AlphaFoldDB" id="A0AAE6TBF2"/>
<proteinExistence type="predicted"/>
<accession>A0AAE6TBF2</accession>
<organism evidence="2 3">
    <name type="scientific">Akkermansia massiliensis</name>
    <dbReference type="NCBI Taxonomy" id="2927224"/>
    <lineage>
        <taxon>Bacteria</taxon>
        <taxon>Pseudomonadati</taxon>
        <taxon>Verrucomicrobiota</taxon>
        <taxon>Verrucomicrobiia</taxon>
        <taxon>Verrucomicrobiales</taxon>
        <taxon>Akkermansiaceae</taxon>
        <taxon>Akkermansia</taxon>
    </lineage>
</organism>
<dbReference type="InterPro" id="IPR011009">
    <property type="entry name" value="Kinase-like_dom_sf"/>
</dbReference>
<dbReference type="Pfam" id="PF01636">
    <property type="entry name" value="APH"/>
    <property type="match status" value="1"/>
</dbReference>
<evidence type="ECO:0000313" key="3">
    <source>
        <dbReference type="Proteomes" id="UP000642553"/>
    </source>
</evidence>